<dbReference type="PRINTS" id="PR00132">
    <property type="entry name" value="GLHYDRLASE2"/>
</dbReference>
<dbReference type="Pfam" id="PF02837">
    <property type="entry name" value="Glyco_hydro_2_N"/>
    <property type="match status" value="1"/>
</dbReference>
<keyword evidence="10" id="KW-1185">Reference proteome</keyword>
<keyword evidence="2" id="KW-0378">Hydrolase</keyword>
<evidence type="ECO:0000259" key="7">
    <source>
        <dbReference type="Pfam" id="PF16355"/>
    </source>
</evidence>
<reference evidence="9 10" key="1">
    <citation type="submission" date="2019-03" db="EMBL/GenBank/DDBJ databases">
        <title>Genomic Encyclopedia of Type Strains, Phase IV (KMG-IV): sequencing the most valuable type-strain genomes for metagenomic binning, comparative biology and taxonomic classification.</title>
        <authorList>
            <person name="Goeker M."/>
        </authorList>
    </citation>
    <scope>NUCLEOTIDE SEQUENCE [LARGE SCALE GENOMIC DNA]</scope>
    <source>
        <strain evidence="9 10">DSM 24179</strain>
    </source>
</reference>
<dbReference type="InterPro" id="IPR040605">
    <property type="entry name" value="Glyco_hydro2_dom5"/>
</dbReference>
<dbReference type="PROSITE" id="PS51257">
    <property type="entry name" value="PROKAR_LIPOPROTEIN"/>
    <property type="match status" value="1"/>
</dbReference>
<evidence type="ECO:0000259" key="4">
    <source>
        <dbReference type="Pfam" id="PF00703"/>
    </source>
</evidence>
<evidence type="ECO:0000259" key="6">
    <source>
        <dbReference type="Pfam" id="PF02837"/>
    </source>
</evidence>
<dbReference type="OrthoDB" id="9801077at2"/>
<evidence type="ECO:0000313" key="10">
    <source>
        <dbReference type="Proteomes" id="UP000295221"/>
    </source>
</evidence>
<evidence type="ECO:0000256" key="2">
    <source>
        <dbReference type="ARBA" id="ARBA00022801"/>
    </source>
</evidence>
<dbReference type="InterPro" id="IPR036156">
    <property type="entry name" value="Beta-gal/glucu_dom_sf"/>
</dbReference>
<accession>A0A4R2G973</accession>
<dbReference type="Gene3D" id="2.60.120.260">
    <property type="entry name" value="Galactose-binding domain-like"/>
    <property type="match status" value="1"/>
</dbReference>
<dbReference type="InterPro" id="IPR008979">
    <property type="entry name" value="Galactose-bd-like_sf"/>
</dbReference>
<comment type="similarity">
    <text evidence="1">Belongs to the glycosyl hydrolase 2 family.</text>
</comment>
<dbReference type="Pfam" id="PF00703">
    <property type="entry name" value="Glyco_hydro_2"/>
    <property type="match status" value="1"/>
</dbReference>
<dbReference type="AlphaFoldDB" id="A0A4R2G973"/>
<feature type="domain" description="Glycoside hydrolase family 2" evidence="8">
    <location>
        <begin position="677"/>
        <end position="779"/>
    </location>
</feature>
<dbReference type="SUPFAM" id="SSF49785">
    <property type="entry name" value="Galactose-binding domain-like"/>
    <property type="match status" value="1"/>
</dbReference>
<evidence type="ECO:0000256" key="1">
    <source>
        <dbReference type="ARBA" id="ARBA00007401"/>
    </source>
</evidence>
<feature type="domain" description="Glycosyl hydrolases family 2 sugar binding" evidence="6">
    <location>
        <begin position="96"/>
        <end position="189"/>
    </location>
</feature>
<dbReference type="InterPro" id="IPR006103">
    <property type="entry name" value="Glyco_hydro_2_cat"/>
</dbReference>
<feature type="domain" description="DUF4982" evidence="7">
    <location>
        <begin position="610"/>
        <end position="664"/>
    </location>
</feature>
<protein>
    <submittedName>
        <fullName evidence="9">Beta-galactosidase</fullName>
    </submittedName>
</protein>
<feature type="domain" description="Glycoside hydrolase family 2 catalytic" evidence="5">
    <location>
        <begin position="315"/>
        <end position="536"/>
    </location>
</feature>
<dbReference type="Pfam" id="PF16355">
    <property type="entry name" value="DUF4982"/>
    <property type="match status" value="1"/>
</dbReference>
<dbReference type="InterPro" id="IPR006104">
    <property type="entry name" value="Glyco_hydro_2_N"/>
</dbReference>
<evidence type="ECO:0000259" key="8">
    <source>
        <dbReference type="Pfam" id="PF18565"/>
    </source>
</evidence>
<dbReference type="InterPro" id="IPR013783">
    <property type="entry name" value="Ig-like_fold"/>
</dbReference>
<evidence type="ECO:0000256" key="3">
    <source>
        <dbReference type="ARBA" id="ARBA00023295"/>
    </source>
</evidence>
<dbReference type="Pfam" id="PF18565">
    <property type="entry name" value="Glyco_hydro2_C5"/>
    <property type="match status" value="1"/>
</dbReference>
<keyword evidence="3" id="KW-0326">Glycosidase</keyword>
<dbReference type="RefSeq" id="WP_132435316.1">
    <property type="nucleotide sequence ID" value="NZ_SLWK01000018.1"/>
</dbReference>
<dbReference type="InterPro" id="IPR032311">
    <property type="entry name" value="DUF4982"/>
</dbReference>
<comment type="caution">
    <text evidence="9">The sequence shown here is derived from an EMBL/GenBank/DDBJ whole genome shotgun (WGS) entry which is preliminary data.</text>
</comment>
<dbReference type="InterPro" id="IPR006102">
    <property type="entry name" value="Ig-like_GH2"/>
</dbReference>
<dbReference type="Gene3D" id="3.20.20.80">
    <property type="entry name" value="Glycosidases"/>
    <property type="match status" value="1"/>
</dbReference>
<dbReference type="PANTHER" id="PTHR42732:SF1">
    <property type="entry name" value="BETA-MANNOSIDASE"/>
    <property type="match status" value="1"/>
</dbReference>
<feature type="domain" description="Glycoside hydrolase family 2 immunoglobulin-like beta-sandwich" evidence="4">
    <location>
        <begin position="201"/>
        <end position="305"/>
    </location>
</feature>
<proteinExistence type="inferred from homology"/>
<dbReference type="EMBL" id="SLWK01000018">
    <property type="protein sequence ID" value="TCO04445.1"/>
    <property type="molecule type" value="Genomic_DNA"/>
</dbReference>
<dbReference type="SUPFAM" id="SSF49303">
    <property type="entry name" value="beta-Galactosidase/glucuronidase domain"/>
    <property type="match status" value="1"/>
</dbReference>
<dbReference type="Gene3D" id="2.60.40.10">
    <property type="entry name" value="Immunoglobulins"/>
    <property type="match status" value="3"/>
</dbReference>
<sequence length="784" mass="89745">MTTIIYKKWKSLFSLLLISIFIISGCKVDDHDYPSSRITISFNNDWMFMEGDHEGAQARRFNDRSWRALNVPHDWSIEGEFDQNNPTGRGGGYLPNGIGWYRKSFDIPSAFEGRRVFVHFDGLMANSDVYINGEHLGHRPYGYVSMEYELTDYLRYGRSNTIAVRLDNSKQPASRWYTGAGIYRNVRLIVKNDVYIDNWGTFFSTPEVSEESATVRVLTTLKNSSDRIQQVHLNTLIHNPSGELVSEKGTAFDLAAGETMDIEHFIEVRDPQLWSLDSPQLYTGVSRVTIDNELQDDLVTNFGIRSFHFESATGFYLNDENIRIKGVCLHHDAGAVGAAVPLAIWEERLNQLQSIGINAIRLSHNPFAPEFLELCDRMGFIVMNESFDTWRARKNHGDYGYQLHFDEWWEEDTRSIVLRDRNHPSIFMFSIGNEIRDNLDNEQGFETFRMQYDLIHKLDGTRPVTMGLFRPNQANVYQNGFAEMMDIVGQNYREEELLQASIDNPHWKVIGTENGHTRQAYLIWRDNPAIAGHFLWTGFDYLGEADWPEVSHDFGLFDRAGFTKPRTYERESWWSDKPMIRIFRREQHLGEGGLVDDWTPTDFDTYDEAHIEIYTNCDEVELIFNGESQGIRKRPADHSPIRYRLTFQPGSIKAIGRIDGKDVAIHEMQTAMPPSNIALSASKNTLKNDWDDVAIVRVMLTDENGAHSPNFDRPLTFNVSGNGELIAVDNGQRDSHEPFKTNVRRTSRGQAIAIVRANADVGQILVSVSGEGLEESSIEININQ</sequence>
<gene>
    <name evidence="9" type="ORF">EV194_11834</name>
</gene>
<dbReference type="InterPro" id="IPR017853">
    <property type="entry name" value="GH"/>
</dbReference>
<dbReference type="Pfam" id="PF02836">
    <property type="entry name" value="Glyco_hydro_2_C"/>
    <property type="match status" value="1"/>
</dbReference>
<dbReference type="GO" id="GO:0005975">
    <property type="term" value="P:carbohydrate metabolic process"/>
    <property type="evidence" value="ECO:0007669"/>
    <property type="project" value="InterPro"/>
</dbReference>
<dbReference type="InterPro" id="IPR006101">
    <property type="entry name" value="Glyco_hydro_2"/>
</dbReference>
<dbReference type="Proteomes" id="UP000295221">
    <property type="component" value="Unassembled WGS sequence"/>
</dbReference>
<dbReference type="SUPFAM" id="SSF51445">
    <property type="entry name" value="(Trans)glycosidases"/>
    <property type="match status" value="1"/>
</dbReference>
<name>A0A4R2G973_9BACT</name>
<evidence type="ECO:0000259" key="5">
    <source>
        <dbReference type="Pfam" id="PF02836"/>
    </source>
</evidence>
<evidence type="ECO:0000313" key="9">
    <source>
        <dbReference type="EMBL" id="TCO04445.1"/>
    </source>
</evidence>
<dbReference type="InterPro" id="IPR051913">
    <property type="entry name" value="GH2_Domain-Containing"/>
</dbReference>
<dbReference type="GO" id="GO:0004553">
    <property type="term" value="F:hydrolase activity, hydrolyzing O-glycosyl compounds"/>
    <property type="evidence" value="ECO:0007669"/>
    <property type="project" value="InterPro"/>
</dbReference>
<organism evidence="9 10">
    <name type="scientific">Natronoflexus pectinivorans</name>
    <dbReference type="NCBI Taxonomy" id="682526"/>
    <lineage>
        <taxon>Bacteria</taxon>
        <taxon>Pseudomonadati</taxon>
        <taxon>Bacteroidota</taxon>
        <taxon>Bacteroidia</taxon>
        <taxon>Marinilabiliales</taxon>
        <taxon>Marinilabiliaceae</taxon>
        <taxon>Natronoflexus</taxon>
    </lineage>
</organism>
<dbReference type="PANTHER" id="PTHR42732">
    <property type="entry name" value="BETA-GALACTOSIDASE"/>
    <property type="match status" value="1"/>
</dbReference>